<evidence type="ECO:0000256" key="3">
    <source>
        <dbReference type="ARBA" id="ARBA00022777"/>
    </source>
</evidence>
<dbReference type="CDD" id="cd01166">
    <property type="entry name" value="KdgK"/>
    <property type="match status" value="1"/>
</dbReference>
<dbReference type="SUPFAM" id="SSF53613">
    <property type="entry name" value="Ribokinase-like"/>
    <property type="match status" value="1"/>
</dbReference>
<protein>
    <submittedName>
        <fullName evidence="5">2-dehydro-3-deoxygluconokinase</fullName>
    </submittedName>
</protein>
<dbReference type="RefSeq" id="WP_088979023.1">
    <property type="nucleotide sequence ID" value="NZ_LT607753.1"/>
</dbReference>
<dbReference type="EMBL" id="LT607753">
    <property type="protein sequence ID" value="SCG76728.1"/>
    <property type="molecule type" value="Genomic_DNA"/>
</dbReference>
<dbReference type="Pfam" id="PF00294">
    <property type="entry name" value="PfkB"/>
    <property type="match status" value="1"/>
</dbReference>
<keyword evidence="3 5" id="KW-0418">Kinase</keyword>
<name>A0A1C5K1V2_9ACTN</name>
<dbReference type="InterPro" id="IPR052700">
    <property type="entry name" value="Carb_kinase_PfkB-like"/>
</dbReference>
<dbReference type="InterPro" id="IPR011611">
    <property type="entry name" value="PfkB_dom"/>
</dbReference>
<dbReference type="Gene3D" id="3.40.1190.20">
    <property type="match status" value="1"/>
</dbReference>
<proteinExistence type="inferred from homology"/>
<dbReference type="PANTHER" id="PTHR43320:SF2">
    <property type="entry name" value="2-DEHYDRO-3-DEOXYGLUCONOKINASE_2-DEHYDRO-3-DEOXYGALACTONOKINASE"/>
    <property type="match status" value="1"/>
</dbReference>
<evidence type="ECO:0000256" key="2">
    <source>
        <dbReference type="ARBA" id="ARBA00022679"/>
    </source>
</evidence>
<dbReference type="AlphaFoldDB" id="A0A1C5K1V2"/>
<dbReference type="InterPro" id="IPR029056">
    <property type="entry name" value="Ribokinase-like"/>
</dbReference>
<keyword evidence="6" id="KW-1185">Reference proteome</keyword>
<sequence length="296" mass="30404">MTDAYCIGETMALVAPAPPARLHHGGPVQLDVAGAESNVAIGLAQLGVSVAWRGRVGADPLGRLVLDRIAAAGVDIDGAETDPTHPTGAFFKDPAPEGTTVHYLRRGSAGARLHRGMLPPTARLVHLTGVTPALSPQARDLVRHTLVDRPVRGALVSFDVNHRPALWSGPDEAATVLAELADRADIVFVGLDEANRLWGCTDPAEVRAVLPGAGAVVVKDGAVGATEGDTFVPSVPVPVLEPVGAGDAFAAGYLAALLGGADVPARLRLGHRVAAAVLATVGDTVRLAADLQEIRP</sequence>
<evidence type="ECO:0000256" key="1">
    <source>
        <dbReference type="ARBA" id="ARBA00010688"/>
    </source>
</evidence>
<evidence type="ECO:0000259" key="4">
    <source>
        <dbReference type="Pfam" id="PF00294"/>
    </source>
</evidence>
<evidence type="ECO:0000313" key="6">
    <source>
        <dbReference type="Proteomes" id="UP000198215"/>
    </source>
</evidence>
<reference evidence="6" key="1">
    <citation type="submission" date="2016-06" db="EMBL/GenBank/DDBJ databases">
        <authorList>
            <person name="Varghese N."/>
            <person name="Submissions Spin"/>
        </authorList>
    </citation>
    <scope>NUCLEOTIDE SEQUENCE [LARGE SCALE GENOMIC DNA]</scope>
    <source>
        <strain evidence="6">DSM 45161</strain>
    </source>
</reference>
<dbReference type="OrthoDB" id="9808601at2"/>
<dbReference type="Proteomes" id="UP000198215">
    <property type="component" value="Chromosome I"/>
</dbReference>
<evidence type="ECO:0000313" key="5">
    <source>
        <dbReference type="EMBL" id="SCG76728.1"/>
    </source>
</evidence>
<accession>A0A1C5K1V2</accession>
<gene>
    <name evidence="5" type="ORF">GA0070614_5994</name>
</gene>
<dbReference type="GO" id="GO:0016301">
    <property type="term" value="F:kinase activity"/>
    <property type="evidence" value="ECO:0007669"/>
    <property type="project" value="UniProtKB-KW"/>
</dbReference>
<keyword evidence="2" id="KW-0808">Transferase</keyword>
<feature type="domain" description="Carbohydrate kinase PfkB" evidence="4">
    <location>
        <begin position="1"/>
        <end position="284"/>
    </location>
</feature>
<dbReference type="PANTHER" id="PTHR43320">
    <property type="entry name" value="SUGAR KINASE"/>
    <property type="match status" value="1"/>
</dbReference>
<comment type="similarity">
    <text evidence="1">Belongs to the carbohydrate kinase PfkB family.</text>
</comment>
<organism evidence="5 6">
    <name type="scientific">Micromonospora coxensis</name>
    <dbReference type="NCBI Taxonomy" id="356852"/>
    <lineage>
        <taxon>Bacteria</taxon>
        <taxon>Bacillati</taxon>
        <taxon>Actinomycetota</taxon>
        <taxon>Actinomycetes</taxon>
        <taxon>Micromonosporales</taxon>
        <taxon>Micromonosporaceae</taxon>
        <taxon>Micromonospora</taxon>
    </lineage>
</organism>